<dbReference type="Gene3D" id="1.20.1050.140">
    <property type="match status" value="1"/>
</dbReference>
<dbReference type="Proteomes" id="UP000008387">
    <property type="component" value="Chromosome"/>
</dbReference>
<keyword evidence="2" id="KW-1185">Reference proteome</keyword>
<sequence length="89" mass="10159">MQSTRVLLSRLKVEFVELTCCFDGGYWGRFGDLEKFLSAQAYNLALAYKSGATLLFCDEDSYANALYAKKILDESPEWQEKIQKILAPH</sequence>
<dbReference type="HOGENOM" id="CLU_2450521_0_0_7"/>
<protein>
    <submittedName>
        <fullName evidence="1">Uncharacterized protein</fullName>
    </submittedName>
</protein>
<gene>
    <name evidence="1" type="ordered locus">HBZC1_09350</name>
</gene>
<dbReference type="EMBL" id="FR871757">
    <property type="protein sequence ID" value="CCB79921.1"/>
    <property type="molecule type" value="Genomic_DNA"/>
</dbReference>
<proteinExistence type="predicted"/>
<dbReference type="AlphaFoldDB" id="F8KSY7"/>
<accession>F8KSY7</accession>
<organism evidence="1 2">
    <name type="scientific">Helicobacter bizzozeronii (strain CIII-1)</name>
    <dbReference type="NCBI Taxonomy" id="1002804"/>
    <lineage>
        <taxon>Bacteria</taxon>
        <taxon>Pseudomonadati</taxon>
        <taxon>Campylobacterota</taxon>
        <taxon>Epsilonproteobacteria</taxon>
        <taxon>Campylobacterales</taxon>
        <taxon>Helicobacteraceae</taxon>
        <taxon>Helicobacter</taxon>
    </lineage>
</organism>
<reference evidence="1 2" key="1">
    <citation type="journal article" date="2011" name="J. Bacteriol.">
        <title>Genome sequence of Helicobacter bizzozeronii strain CIII-1, an isolate from human gastric mucosa.</title>
        <authorList>
            <person name="Schott T."/>
            <person name="Rossi M."/>
            <person name="Hanninen M.L."/>
        </authorList>
    </citation>
    <scope>NUCLEOTIDE SEQUENCE [LARGE SCALE GENOMIC DNA]</scope>
    <source>
        <strain evidence="1 2">CIII-1</strain>
    </source>
</reference>
<dbReference type="KEGG" id="hbi:HBZC1_09350"/>
<dbReference type="eggNOG" id="COG2048">
    <property type="taxonomic scope" value="Bacteria"/>
</dbReference>
<dbReference type="STRING" id="1002804.HBZC1_09350"/>
<evidence type="ECO:0000313" key="2">
    <source>
        <dbReference type="Proteomes" id="UP000008387"/>
    </source>
</evidence>
<name>F8KSY7_HELBC</name>
<evidence type="ECO:0000313" key="1">
    <source>
        <dbReference type="EMBL" id="CCB79921.1"/>
    </source>
</evidence>